<keyword evidence="2" id="KW-1185">Reference proteome</keyword>
<dbReference type="HOGENOM" id="CLU_2988087_0_0_11"/>
<proteinExistence type="predicted"/>
<name>R4Z3C6_9ACTN</name>
<sequence>MLVPRSHPALRRQPVPGSVRWFVLSDALKLALAVVLVDRGVVQAAVRYSLMSPAQVV</sequence>
<organism evidence="1 2">
    <name type="scientific">Candidatus Neomicrothrix parvicella RN1</name>
    <dbReference type="NCBI Taxonomy" id="1229780"/>
    <lineage>
        <taxon>Bacteria</taxon>
        <taxon>Bacillati</taxon>
        <taxon>Actinomycetota</taxon>
        <taxon>Acidimicrobiia</taxon>
        <taxon>Acidimicrobiales</taxon>
        <taxon>Microthrixaceae</taxon>
        <taxon>Candidatus Neomicrothrix</taxon>
    </lineage>
</organism>
<accession>R4Z3C6</accession>
<gene>
    <name evidence="1" type="ORF">BN381_70123</name>
</gene>
<protein>
    <submittedName>
        <fullName evidence="1">Uncharacterized protein</fullName>
    </submittedName>
</protein>
<dbReference type="Proteomes" id="UP000018291">
    <property type="component" value="Unassembled WGS sequence"/>
</dbReference>
<evidence type="ECO:0000313" key="1">
    <source>
        <dbReference type="EMBL" id="CCM65424.1"/>
    </source>
</evidence>
<comment type="caution">
    <text evidence="1">The sequence shown here is derived from an EMBL/GenBank/DDBJ whole genome shotgun (WGS) entry which is preliminary data.</text>
</comment>
<dbReference type="AlphaFoldDB" id="R4Z3C6"/>
<reference evidence="1 2" key="1">
    <citation type="journal article" date="2013" name="ISME J.">
        <title>Metabolic model for the filamentous 'Candidatus Microthrix parvicella' based on genomic and metagenomic analyses.</title>
        <authorList>
            <person name="Jon McIlroy S."/>
            <person name="Kristiansen R."/>
            <person name="Albertsen M."/>
            <person name="Michael Karst S."/>
            <person name="Rossetti S."/>
            <person name="Lund Nielsen J."/>
            <person name="Tandoi V."/>
            <person name="James Seviour R."/>
            <person name="Nielsen P.H."/>
        </authorList>
    </citation>
    <scope>NUCLEOTIDE SEQUENCE [LARGE SCALE GENOMIC DNA]</scope>
    <source>
        <strain evidence="1 2">RN1</strain>
    </source>
</reference>
<evidence type="ECO:0000313" key="2">
    <source>
        <dbReference type="Proteomes" id="UP000018291"/>
    </source>
</evidence>
<dbReference type="EMBL" id="CANL01000067">
    <property type="protein sequence ID" value="CCM65424.1"/>
    <property type="molecule type" value="Genomic_DNA"/>
</dbReference>